<dbReference type="Proteomes" id="UP000195402">
    <property type="component" value="Unassembled WGS sequence"/>
</dbReference>
<proteinExistence type="predicted"/>
<name>A0A200QWN4_MACCD</name>
<organism evidence="3 4">
    <name type="scientific">Macleaya cordata</name>
    <name type="common">Five-seeded plume-poppy</name>
    <name type="synonym">Bocconia cordata</name>
    <dbReference type="NCBI Taxonomy" id="56857"/>
    <lineage>
        <taxon>Eukaryota</taxon>
        <taxon>Viridiplantae</taxon>
        <taxon>Streptophyta</taxon>
        <taxon>Embryophyta</taxon>
        <taxon>Tracheophyta</taxon>
        <taxon>Spermatophyta</taxon>
        <taxon>Magnoliopsida</taxon>
        <taxon>Ranunculales</taxon>
        <taxon>Papaveraceae</taxon>
        <taxon>Papaveroideae</taxon>
        <taxon>Macleaya</taxon>
    </lineage>
</organism>
<comment type="caution">
    <text evidence="3">The sequence shown here is derived from an EMBL/GenBank/DDBJ whole genome shotgun (WGS) entry which is preliminary data.</text>
</comment>
<dbReference type="AlphaFoldDB" id="A0A200QWN4"/>
<dbReference type="InParanoid" id="A0A200QWN4"/>
<dbReference type="OrthoDB" id="1876167at2759"/>
<keyword evidence="1" id="KW-0175">Coiled coil</keyword>
<reference evidence="3 4" key="1">
    <citation type="journal article" date="2017" name="Mol. Plant">
        <title>The Genome of Medicinal Plant Macleaya cordata Provides New Insights into Benzylisoquinoline Alkaloids Metabolism.</title>
        <authorList>
            <person name="Liu X."/>
            <person name="Liu Y."/>
            <person name="Huang P."/>
            <person name="Ma Y."/>
            <person name="Qing Z."/>
            <person name="Tang Q."/>
            <person name="Cao H."/>
            <person name="Cheng P."/>
            <person name="Zheng Y."/>
            <person name="Yuan Z."/>
            <person name="Zhou Y."/>
            <person name="Liu J."/>
            <person name="Tang Z."/>
            <person name="Zhuo Y."/>
            <person name="Zhang Y."/>
            <person name="Yu L."/>
            <person name="Huang J."/>
            <person name="Yang P."/>
            <person name="Peng Q."/>
            <person name="Zhang J."/>
            <person name="Jiang W."/>
            <person name="Zhang Z."/>
            <person name="Lin K."/>
            <person name="Ro D.K."/>
            <person name="Chen X."/>
            <person name="Xiong X."/>
            <person name="Shang Y."/>
            <person name="Huang S."/>
            <person name="Zeng J."/>
        </authorList>
    </citation>
    <scope>NUCLEOTIDE SEQUENCE [LARGE SCALE GENOMIC DNA]</scope>
    <source>
        <strain evidence="4">cv. BLH2017</strain>
        <tissue evidence="3">Root</tissue>
    </source>
</reference>
<keyword evidence="4" id="KW-1185">Reference proteome</keyword>
<dbReference type="PANTHER" id="PTHR34681:SF2">
    <property type="entry name" value="UVEAL AUTOANTIGEN WITH COILED-COIL_ANKYRIN"/>
    <property type="match status" value="1"/>
</dbReference>
<feature type="signal peptide" evidence="2">
    <location>
        <begin position="1"/>
        <end position="24"/>
    </location>
</feature>
<evidence type="ECO:0000256" key="1">
    <source>
        <dbReference type="SAM" id="Coils"/>
    </source>
</evidence>
<feature type="coiled-coil region" evidence="1">
    <location>
        <begin position="111"/>
        <end position="167"/>
    </location>
</feature>
<dbReference type="EMBL" id="MVGT01000943">
    <property type="protein sequence ID" value="OVA14874.1"/>
    <property type="molecule type" value="Genomic_DNA"/>
</dbReference>
<dbReference type="STRING" id="56857.A0A200QWN4"/>
<gene>
    <name evidence="3" type="ORF">BVC80_8955g41</name>
</gene>
<feature type="chain" id="PRO_5012148554" evidence="2">
    <location>
        <begin position="25"/>
        <end position="263"/>
    </location>
</feature>
<dbReference type="PANTHER" id="PTHR34681">
    <property type="entry name" value="UVEAL AUTOANTIGEN WITH COILED-COIL/ANKYRIN"/>
    <property type="match status" value="1"/>
</dbReference>
<sequence length="263" mass="29736">MASKHATFFLLVLLLPLLSEVLLGFGVASDNVESFELDPDQLMFVCFNEQPKDKEGIMRKEAACEKLTAMLVASWNAGDRMIKDKKVVHRYHWDISIGKKKENVVPISTKIAELSELRAKLVTRIQGLKQDLQGWQLELDAHVKACLSELSELKKSVNVEVEKLKFEFQGLRTTLQQQEDYVIASLANLEEICEKSPKKLKSLSRKEVLMKFKLYHQNVSSGFVCSTRLGESTIGGLDHELADLSSDFRANTGYLILKQDFDA</sequence>
<keyword evidence="2" id="KW-0732">Signal</keyword>
<evidence type="ECO:0000313" key="3">
    <source>
        <dbReference type="EMBL" id="OVA14874.1"/>
    </source>
</evidence>
<protein>
    <submittedName>
        <fullName evidence="3">Uncharacterized protein</fullName>
    </submittedName>
</protein>
<evidence type="ECO:0000256" key="2">
    <source>
        <dbReference type="SAM" id="SignalP"/>
    </source>
</evidence>
<accession>A0A200QWN4</accession>
<evidence type="ECO:0000313" key="4">
    <source>
        <dbReference type="Proteomes" id="UP000195402"/>
    </source>
</evidence>